<dbReference type="InterPro" id="IPR026337">
    <property type="entry name" value="AKG_HExxH"/>
</dbReference>
<accession>A0ABY7HJR0</accession>
<reference evidence="1" key="1">
    <citation type="submission" date="2022-11" db="EMBL/GenBank/DDBJ databases">
        <title>Minimal conservation of predation-associated metabolite biosynthetic gene clusters underscores biosynthetic potential of Myxococcota including descriptions for ten novel species: Archangium lansinium sp. nov., Myxococcus landrumus sp. nov., Nannocystis bai.</title>
        <authorList>
            <person name="Ahearne A."/>
            <person name="Stevens C."/>
            <person name="Dowd S."/>
        </authorList>
    </citation>
    <scope>NUCLEOTIDE SEQUENCE</scope>
    <source>
        <strain evidence="1">Fl3</strain>
    </source>
</reference>
<dbReference type="Proteomes" id="UP001164459">
    <property type="component" value="Chromosome"/>
</dbReference>
<keyword evidence="2" id="KW-1185">Reference proteome</keyword>
<proteinExistence type="predicted"/>
<gene>
    <name evidence="1" type="ORF">O0S08_05760</name>
</gene>
<protein>
    <submittedName>
        <fullName evidence="1">HEXXH motif-containing putative peptide modification protein</fullName>
    </submittedName>
</protein>
<name>A0ABY7HJR0_9BACT</name>
<evidence type="ECO:0000313" key="1">
    <source>
        <dbReference type="EMBL" id="WAS99581.1"/>
    </source>
</evidence>
<dbReference type="NCBIfam" id="TIGR04267">
    <property type="entry name" value="mod_HExxH"/>
    <property type="match status" value="1"/>
</dbReference>
<organism evidence="1 2">
    <name type="scientific">Nannocystis punicea</name>
    <dbReference type="NCBI Taxonomy" id="2995304"/>
    <lineage>
        <taxon>Bacteria</taxon>
        <taxon>Pseudomonadati</taxon>
        <taxon>Myxococcota</taxon>
        <taxon>Polyangia</taxon>
        <taxon>Nannocystales</taxon>
        <taxon>Nannocystaceae</taxon>
        <taxon>Nannocystis</taxon>
    </lineage>
</organism>
<evidence type="ECO:0000313" key="2">
    <source>
        <dbReference type="Proteomes" id="UP001164459"/>
    </source>
</evidence>
<dbReference type="EMBL" id="CP114040">
    <property type="protein sequence ID" value="WAS99581.1"/>
    <property type="molecule type" value="Genomic_DNA"/>
</dbReference>
<dbReference type="RefSeq" id="WP_269041940.1">
    <property type="nucleotide sequence ID" value="NZ_CP114040.1"/>
</dbReference>
<sequence>MPYLDGDPARAGRPAWKHAYNRYLSSLQPHIPRRRGWGPELVDDHALEERLIRGFYSESSLDDLPRYRDDTFFDHGDHLRAEIRADAAYLRVALDEFAARDPEFWAFFGLLVNFVLCPRSRYSRGGADSDAIGVIYMCEPRGLAPQDLYELFVHESTHNIYFLDERIYGHYRSYRALPEPDNWCRAVMSGLRRPLDKVLHSLLVTTEVLLHREHGLGHDGETRVHGPTRELAASAGESIAALRAMPNYHALLTDRAIHLIDRCADVMAAL</sequence>